<name>J9DTC0_WUCBA</name>
<dbReference type="Proteomes" id="UP000004810">
    <property type="component" value="Unassembled WGS sequence"/>
</dbReference>
<reference evidence="3" key="1">
    <citation type="submission" date="2012-08" db="EMBL/GenBank/DDBJ databases">
        <title>The Genome Sequence of Wuchereria bancrofti.</title>
        <authorList>
            <person name="Nutman T.B."/>
            <person name="Fink D.L."/>
            <person name="Russ C."/>
            <person name="Young S."/>
            <person name="Zeng Q."/>
            <person name="Koehrsen M."/>
            <person name="Alvarado L."/>
            <person name="Berlin A."/>
            <person name="Chapman S.B."/>
            <person name="Chen Z."/>
            <person name="Freedman E."/>
            <person name="Gellesch M."/>
            <person name="Goldberg J."/>
            <person name="Griggs A."/>
            <person name="Gujja S."/>
            <person name="Heilman E.R."/>
            <person name="Heiman D."/>
            <person name="Hepburn T."/>
            <person name="Howarth C."/>
            <person name="Jen D."/>
            <person name="Larson L."/>
            <person name="Lewis B."/>
            <person name="Mehta T."/>
            <person name="Park D."/>
            <person name="Pearson M."/>
            <person name="Roberts A."/>
            <person name="Saif S."/>
            <person name="Shea T."/>
            <person name="Shenoy N."/>
            <person name="Sisk P."/>
            <person name="Stolte C."/>
            <person name="Sykes S."/>
            <person name="Walk T."/>
            <person name="White J."/>
            <person name="Yandava C."/>
            <person name="Haas B."/>
            <person name="Henn M.R."/>
            <person name="Nusbaum C."/>
            <person name="Birren B."/>
        </authorList>
    </citation>
    <scope>NUCLEOTIDE SEQUENCE [LARGE SCALE GENOMIC DNA]</scope>
    <source>
        <strain evidence="3">NA</strain>
    </source>
</reference>
<organism evidence="2 3">
    <name type="scientific">Wuchereria bancrofti</name>
    <dbReference type="NCBI Taxonomy" id="6293"/>
    <lineage>
        <taxon>Eukaryota</taxon>
        <taxon>Metazoa</taxon>
        <taxon>Ecdysozoa</taxon>
        <taxon>Nematoda</taxon>
        <taxon>Chromadorea</taxon>
        <taxon>Rhabditida</taxon>
        <taxon>Spirurina</taxon>
        <taxon>Spiruromorpha</taxon>
        <taxon>Filarioidea</taxon>
        <taxon>Onchocercidae</taxon>
        <taxon>Wuchereria</taxon>
    </lineage>
</organism>
<evidence type="ECO:0000313" key="2">
    <source>
        <dbReference type="EMBL" id="EJW72886.1"/>
    </source>
</evidence>
<evidence type="ECO:0000313" key="3">
    <source>
        <dbReference type="Proteomes" id="UP000004810"/>
    </source>
</evidence>
<dbReference type="AlphaFoldDB" id="J9DTC0"/>
<accession>J9DTC0</accession>
<dbReference type="EMBL" id="ADBV01015178">
    <property type="protein sequence ID" value="EJW72886.1"/>
    <property type="molecule type" value="Genomic_DNA"/>
</dbReference>
<keyword evidence="1" id="KW-1133">Transmembrane helix</keyword>
<sequence length="52" mass="6012">MEDVDIWPTPASLHLAAIVQSYIMAMKMRQIPRKLSMVTYAYSIWVPNITVM</sequence>
<keyword evidence="1" id="KW-0812">Transmembrane</keyword>
<feature type="transmembrane region" description="Helical" evidence="1">
    <location>
        <begin position="6"/>
        <end position="25"/>
    </location>
</feature>
<proteinExistence type="predicted"/>
<feature type="non-terminal residue" evidence="2">
    <location>
        <position position="52"/>
    </location>
</feature>
<keyword evidence="1" id="KW-0472">Membrane</keyword>
<protein>
    <submittedName>
        <fullName evidence="2">Uncharacterized protein</fullName>
    </submittedName>
</protein>
<gene>
    <name evidence="2" type="ORF">WUBG_16211</name>
</gene>
<comment type="caution">
    <text evidence="2">The sequence shown here is derived from an EMBL/GenBank/DDBJ whole genome shotgun (WGS) entry which is preliminary data.</text>
</comment>
<evidence type="ECO:0000256" key="1">
    <source>
        <dbReference type="SAM" id="Phobius"/>
    </source>
</evidence>